<evidence type="ECO:0000313" key="2">
    <source>
        <dbReference type="EMBL" id="RPD90367.1"/>
    </source>
</evidence>
<proteinExistence type="predicted"/>
<reference evidence="2 3" key="1">
    <citation type="submission" date="2018-11" db="EMBL/GenBank/DDBJ databases">
        <title>Aureibaculum marinum gen. nov., sp. nov., a member of the family Flavobacteriaceae isolated from the Bohai Sea.</title>
        <authorList>
            <person name="Ji X."/>
        </authorList>
    </citation>
    <scope>NUCLEOTIDE SEQUENCE [LARGE SCALE GENOMIC DNA]</scope>
    <source>
        <strain evidence="2 3">BH-SD17</strain>
    </source>
</reference>
<feature type="transmembrane region" description="Helical" evidence="1">
    <location>
        <begin position="74"/>
        <end position="94"/>
    </location>
</feature>
<evidence type="ECO:0000256" key="1">
    <source>
        <dbReference type="SAM" id="Phobius"/>
    </source>
</evidence>
<name>A0A3N4N873_9FLAO</name>
<keyword evidence="3" id="KW-1185">Reference proteome</keyword>
<accession>A0A3N4N873</accession>
<keyword evidence="1" id="KW-1133">Transmembrane helix</keyword>
<organism evidence="2 3">
    <name type="scientific">Aureibaculum marinum</name>
    <dbReference type="NCBI Taxonomy" id="2487930"/>
    <lineage>
        <taxon>Bacteria</taxon>
        <taxon>Pseudomonadati</taxon>
        <taxon>Bacteroidota</taxon>
        <taxon>Flavobacteriia</taxon>
        <taxon>Flavobacteriales</taxon>
        <taxon>Flavobacteriaceae</taxon>
        <taxon>Aureibaculum</taxon>
    </lineage>
</organism>
<evidence type="ECO:0008006" key="4">
    <source>
        <dbReference type="Google" id="ProtNLM"/>
    </source>
</evidence>
<dbReference type="Proteomes" id="UP000270856">
    <property type="component" value="Unassembled WGS sequence"/>
</dbReference>
<gene>
    <name evidence="2" type="ORF">EGM88_15690</name>
</gene>
<keyword evidence="1" id="KW-0812">Transmembrane</keyword>
<protein>
    <recommendedName>
        <fullName evidence="4">Apea-like HEPN domain-containing protein</fullName>
    </recommendedName>
</protein>
<dbReference type="EMBL" id="RPFJ01000105">
    <property type="protein sequence ID" value="RPD90367.1"/>
    <property type="molecule type" value="Genomic_DNA"/>
</dbReference>
<keyword evidence="1" id="KW-0472">Membrane</keyword>
<dbReference type="RefSeq" id="WP_123899339.1">
    <property type="nucleotide sequence ID" value="NZ_RPFJ01000105.1"/>
</dbReference>
<comment type="caution">
    <text evidence="2">The sequence shown here is derived from an EMBL/GenBank/DDBJ whole genome shotgun (WGS) entry which is preliminary data.</text>
</comment>
<dbReference type="AlphaFoldDB" id="A0A3N4N873"/>
<dbReference type="OrthoDB" id="8367156at2"/>
<sequence>MKTKKVSFVRYYEKDDLIDCSIEDLNSFIKAKDKEKIANLIYQRFYNRYIKIFTFKSSSSEDNKTFKKVYKNGFLILASSCIVIEAISSFIQGVDKTENGNGKNSYNIFFKKCSEYKNELRIFQNKELYKNIRNGILHQGETYEDFLVSRKGKLFENNIINATLFINHLEEFLKSYKKELIEKEWDDEIWDNCRRKLRHIINRSE</sequence>
<evidence type="ECO:0000313" key="3">
    <source>
        <dbReference type="Proteomes" id="UP000270856"/>
    </source>
</evidence>